<evidence type="ECO:0000313" key="1">
    <source>
        <dbReference type="Ensembl" id="ENSXCOP00000003784.1"/>
    </source>
</evidence>
<reference evidence="1" key="1">
    <citation type="submission" date="2025-08" db="UniProtKB">
        <authorList>
            <consortium name="Ensembl"/>
        </authorList>
    </citation>
    <scope>IDENTIFICATION</scope>
</reference>
<accession>A0A3B5L7L7</accession>
<keyword evidence="2" id="KW-1185">Reference proteome</keyword>
<dbReference type="AlphaFoldDB" id="A0A3B5L7L7"/>
<reference evidence="1" key="2">
    <citation type="submission" date="2025-09" db="UniProtKB">
        <authorList>
            <consortium name="Ensembl"/>
        </authorList>
    </citation>
    <scope>IDENTIFICATION</scope>
</reference>
<dbReference type="GeneTree" id="ENSGT00940000177091"/>
<dbReference type="Ensembl" id="ENSXCOT00000003824.1">
    <property type="protein sequence ID" value="ENSXCOP00000003784.1"/>
    <property type="gene ID" value="ENSXCOG00000002965.1"/>
</dbReference>
<dbReference type="Proteomes" id="UP000261380">
    <property type="component" value="Unplaced"/>
</dbReference>
<protein>
    <submittedName>
        <fullName evidence="1">Uncharacterized protein</fullName>
    </submittedName>
</protein>
<organism evidence="1 2">
    <name type="scientific">Xiphophorus couchianus</name>
    <name type="common">Monterrey platyfish</name>
    <dbReference type="NCBI Taxonomy" id="32473"/>
    <lineage>
        <taxon>Eukaryota</taxon>
        <taxon>Metazoa</taxon>
        <taxon>Chordata</taxon>
        <taxon>Craniata</taxon>
        <taxon>Vertebrata</taxon>
        <taxon>Euteleostomi</taxon>
        <taxon>Actinopterygii</taxon>
        <taxon>Neopterygii</taxon>
        <taxon>Teleostei</taxon>
        <taxon>Neoteleostei</taxon>
        <taxon>Acanthomorphata</taxon>
        <taxon>Ovalentaria</taxon>
        <taxon>Atherinomorphae</taxon>
        <taxon>Cyprinodontiformes</taxon>
        <taxon>Poeciliidae</taxon>
        <taxon>Poeciliinae</taxon>
        <taxon>Xiphophorus</taxon>
    </lineage>
</organism>
<sequence>MAGTSSQSQQLVLTQVHALDDVTTVVEDAADVLRVDGAGEVRVAVMFPVSAGRADPLEHIGGNTLDFPARILSARTSCLLRNRITEMVFRNLQPITEHMKVNPANHRSDNGPEQVQGLSEAVGGVVLPDDHVVAAAGRYEDDSPLDPLPALIPLTSYIKHTDTHTHFISCSEHGGSDLRSRTYWKLTLSLLLGAVDQLVFIGAFKACLDAVVLPQLLGVLKEVLPEPEREL</sequence>
<proteinExistence type="predicted"/>
<evidence type="ECO:0000313" key="2">
    <source>
        <dbReference type="Proteomes" id="UP000261380"/>
    </source>
</evidence>
<name>A0A3B5L7L7_9TELE</name>